<protein>
    <recommendedName>
        <fullName evidence="3">Protein kinase domain-containing protein</fullName>
    </recommendedName>
</protein>
<evidence type="ECO:0000256" key="1">
    <source>
        <dbReference type="SAM" id="MobiDB-lite"/>
    </source>
</evidence>
<dbReference type="SUPFAM" id="SSF56112">
    <property type="entry name" value="Protein kinase-like (PK-like)"/>
    <property type="match status" value="1"/>
</dbReference>
<name>A0ABQ9Y5U4_9EUKA</name>
<dbReference type="Proteomes" id="UP001281761">
    <property type="component" value="Unassembled WGS sequence"/>
</dbReference>
<keyword evidence="2" id="KW-1133">Transmembrane helix</keyword>
<dbReference type="EMBL" id="JARBJD010000032">
    <property type="protein sequence ID" value="KAK2959078.1"/>
    <property type="molecule type" value="Genomic_DNA"/>
</dbReference>
<feature type="region of interest" description="Disordered" evidence="1">
    <location>
        <begin position="1"/>
        <end position="25"/>
    </location>
</feature>
<dbReference type="Pfam" id="PF07714">
    <property type="entry name" value="PK_Tyr_Ser-Thr"/>
    <property type="match status" value="1"/>
</dbReference>
<dbReference type="Gene3D" id="1.10.510.10">
    <property type="entry name" value="Transferase(Phosphotransferase) domain 1"/>
    <property type="match status" value="1"/>
</dbReference>
<dbReference type="PANTHER" id="PTHR23257">
    <property type="entry name" value="SERINE-THREONINE PROTEIN KINASE"/>
    <property type="match status" value="1"/>
</dbReference>
<accession>A0ABQ9Y5U4</accession>
<keyword evidence="2" id="KW-0472">Membrane</keyword>
<feature type="compositionally biased region" description="Polar residues" evidence="1">
    <location>
        <begin position="1"/>
        <end position="16"/>
    </location>
</feature>
<proteinExistence type="predicted"/>
<feature type="transmembrane region" description="Helical" evidence="2">
    <location>
        <begin position="1388"/>
        <end position="1411"/>
    </location>
</feature>
<dbReference type="InterPro" id="IPR050167">
    <property type="entry name" value="Ser_Thr_protein_kinase"/>
</dbReference>
<comment type="caution">
    <text evidence="4">The sequence shown here is derived from an EMBL/GenBank/DDBJ whole genome shotgun (WGS) entry which is preliminary data.</text>
</comment>
<gene>
    <name evidence="4" type="ORF">BLNAU_5873</name>
</gene>
<evidence type="ECO:0000313" key="5">
    <source>
        <dbReference type="Proteomes" id="UP001281761"/>
    </source>
</evidence>
<dbReference type="InterPro" id="IPR000719">
    <property type="entry name" value="Prot_kinase_dom"/>
</dbReference>
<evidence type="ECO:0000256" key="2">
    <source>
        <dbReference type="SAM" id="Phobius"/>
    </source>
</evidence>
<keyword evidence="2" id="KW-0812">Transmembrane</keyword>
<dbReference type="InterPro" id="IPR001245">
    <property type="entry name" value="Ser-Thr/Tyr_kinase_cat_dom"/>
</dbReference>
<organism evidence="4 5">
    <name type="scientific">Blattamonas nauphoetae</name>
    <dbReference type="NCBI Taxonomy" id="2049346"/>
    <lineage>
        <taxon>Eukaryota</taxon>
        <taxon>Metamonada</taxon>
        <taxon>Preaxostyla</taxon>
        <taxon>Oxymonadida</taxon>
        <taxon>Blattamonas</taxon>
    </lineage>
</organism>
<evidence type="ECO:0000313" key="4">
    <source>
        <dbReference type="EMBL" id="KAK2959078.1"/>
    </source>
</evidence>
<feature type="domain" description="Protein kinase" evidence="3">
    <location>
        <begin position="1353"/>
        <end position="1697"/>
    </location>
</feature>
<sequence>MVTLSTSTLENITTHSHQPRRERHPQLAQKIVSSTLSSSSGNIWSAVSLGMNSGGSFSVVNSSFSHISPSVHQSTSPAFTPNQYPHSYYQTSYDQTHSEMAMNNFARCLFRCVAYDQPVLIFEVPGAIDMGMMECLFIDCCLQQSSPDSSESLISFIFPPNQGRVNFDNVLFLNIDTQSAPCLLIEGMHQLMFSCVSFDKIQSQERAVCEFNLNENIYLQEVCYSECSVPDSQYILILQDSTIKSCPNLNFRGNFWDNELSVIGCTIEIPDVRLGTTDRMNPSHGLEQVQWWIDLQGIDSSIDQDGQIVITPKLSSIPQNPTNLMLVAVGEQNHEPIAILLVFIWMDGKYQLSHPIDSSSTPEMSALSIESVSMPEFAVQHYSPVFLVSQQTVLVMSPGINMQMEDNWRFSVSFMCESFKGNTFNFTAESGSGSFTLEHHFEDDCEFCLDIPIGKSLDEAFCPGSDVSLSLTSNQISADWFVLDPKNFPIPVNHQLTQVTEYPVLNEDGTFFIFVDGVNLKNHKIAITLNETTFSESVPFKGETGQFKFNTNLNGDIPALDIGSEYSITSFTVDGYSFIPSTPLSFTVPFPKLDEVQVIPSSKVDGKKFTVSFYTKELFDMKITLKVSRPGASHQEFLNFDSFGKSELIIEDVSTHSFYTYDTTYTLFVLARPLIFEVSLSQNWFYIPQKLEKTITILSPDYINQGEYVVINLVESNIGSFPVNITFGNINDPSDNYTCTTTFANSFASVSASVYSRVGGVPDLKWGETYKIIQVSDQDGMIDDLLTVGEARIMEEPTRVTALSVRCSSDKAFLTFEGIKFPSTFGFNLHDNIIITKNSQSLQSNIYVYDYTGSSSSSTKASSIVPARLAPMTSNEDEHVLFGDTYRFDGQNMYSRVEQVHIPYPADVTSITLVATPSPTSFCLKVVGENFEAGDRFRMAIVESVDYVESNAAFMFEVIVEMSGSEEGLSTRFELGLPSTLEFGKNYSVSSLTLATQEEFVVLTSQKFTTPHKPAQMEIFVDGKTGVDGDGCGGVSAPCQTLDKALTIVESISIETVKVYVTNKVTLSMSHVIPTEFLLIVDQNGETGSILIPSNASTTSPLLVSSGGMLKLRNLPISIESVSSDLCLLSSSETAVELNNLRVTGPLLPTTSNSEPVDEMGVCEWETGLVKVSGESIVVIGSNFSRIHQGVFFISNSTLTLQNSHLLSNSAGLDKFPSLQRNVRCVNEGRIDVLSDEEANKQASLHWISSDGCSVVIGDEESASPFVMPTLDVASSGGEQKKTKDAVKVRIVGEQLIPCAVSLELLDSSTTHKATPTTTTVLLSGAHVETCTDTLVVLSLTLDDVSLDWTNEWEGRLLFGSSLVTDSFVVKKSARELRSENAKKAMSWVIPVVVAVVALLIVVIVVIVILWRRKHNKKEEGQEMGDAYQVEIDEKMEVAVTDHQISTNPNNSMIHSLSNQPATKEAEVDSDPLLDFVDQIEALACGVGIETVIVNKQNTLYNRLHSEEKGGIVKRTVQGQIVRGLKMLAQKDRNAPIFLTLTSHNIVFDSNGRVCFKTTADIVQPTLDTLEPQIAPPPGVEFEDKAMEERAHKKDEMSESQRWLAPEVIEKKENIDNTKASVFSLGLLLWEVETGQVPYGEQDGVNASRQIVAGTLPKMDVIGLDSMKDLITDCMALDPKQRPTLSIVSGCLCHNAACIHKDVQVGRRTSRHFERINESLLDLVIGLQIQQKFRSIMLKTGIKN</sequence>
<dbReference type="PROSITE" id="PS50011">
    <property type="entry name" value="PROTEIN_KINASE_DOM"/>
    <property type="match status" value="1"/>
</dbReference>
<reference evidence="4 5" key="1">
    <citation type="journal article" date="2022" name="bioRxiv">
        <title>Genomics of Preaxostyla Flagellates Illuminates Evolutionary Transitions and the Path Towards Mitochondrial Loss.</title>
        <authorList>
            <person name="Novak L.V.F."/>
            <person name="Treitli S.C."/>
            <person name="Pyrih J."/>
            <person name="Halakuc P."/>
            <person name="Pipaliya S.V."/>
            <person name="Vacek V."/>
            <person name="Brzon O."/>
            <person name="Soukal P."/>
            <person name="Eme L."/>
            <person name="Dacks J.B."/>
            <person name="Karnkowska A."/>
            <person name="Elias M."/>
            <person name="Hampl V."/>
        </authorList>
    </citation>
    <scope>NUCLEOTIDE SEQUENCE [LARGE SCALE GENOMIC DNA]</scope>
    <source>
        <strain evidence="4">NAU3</strain>
        <tissue evidence="4">Gut</tissue>
    </source>
</reference>
<dbReference type="InterPro" id="IPR011009">
    <property type="entry name" value="Kinase-like_dom_sf"/>
</dbReference>
<keyword evidence="5" id="KW-1185">Reference proteome</keyword>
<evidence type="ECO:0000259" key="3">
    <source>
        <dbReference type="PROSITE" id="PS50011"/>
    </source>
</evidence>